<evidence type="ECO:0000313" key="1">
    <source>
        <dbReference type="EMBL" id="GCB86247.1"/>
    </source>
</evidence>
<dbReference type="PANTHER" id="PTHR10424">
    <property type="entry name" value="VIRAL ENVELOPE PROTEIN"/>
    <property type="match status" value="1"/>
</dbReference>
<comment type="caution">
    <text evidence="1">The sequence shown here is derived from an EMBL/GenBank/DDBJ whole genome shotgun (WGS) entry which is preliminary data.</text>
</comment>
<reference evidence="1 2" key="1">
    <citation type="journal article" date="2018" name="Nat. Ecol. Evol.">
        <title>Shark genomes provide insights into elasmobranch evolution and the origin of vertebrates.</title>
        <authorList>
            <person name="Hara Y"/>
            <person name="Yamaguchi K"/>
            <person name="Onimaru K"/>
            <person name="Kadota M"/>
            <person name="Koyanagi M"/>
            <person name="Keeley SD"/>
            <person name="Tatsumi K"/>
            <person name="Tanaka K"/>
            <person name="Motone F"/>
            <person name="Kageyama Y"/>
            <person name="Nozu R"/>
            <person name="Adachi N"/>
            <person name="Nishimura O"/>
            <person name="Nakagawa R"/>
            <person name="Tanegashima C"/>
            <person name="Kiyatake I"/>
            <person name="Matsumoto R"/>
            <person name="Murakumo K"/>
            <person name="Nishida K"/>
            <person name="Terakita A"/>
            <person name="Kuratani S"/>
            <person name="Sato K"/>
            <person name="Hyodo S Kuraku.S."/>
        </authorList>
    </citation>
    <scope>NUCLEOTIDE SEQUENCE [LARGE SCALE GENOMIC DNA]</scope>
</reference>
<dbReference type="PANTHER" id="PTHR10424:SF68">
    <property type="entry name" value="ENDOGENOUS RETROVIRUS GROUP 3 MEMBER 1 ENV POLYPROTEIN"/>
    <property type="match status" value="1"/>
</dbReference>
<dbReference type="OrthoDB" id="9950230at2759"/>
<protein>
    <recommendedName>
        <fullName evidence="3">ENR1 protein</fullName>
    </recommendedName>
</protein>
<accession>A0A401QLE7</accession>
<dbReference type="SUPFAM" id="SSF58069">
    <property type="entry name" value="Virus ectodomain"/>
    <property type="match status" value="1"/>
</dbReference>
<keyword evidence="2" id="KW-1185">Reference proteome</keyword>
<dbReference type="InterPro" id="IPR018154">
    <property type="entry name" value="TLV/ENV_coat_polyprotein"/>
</dbReference>
<name>A0A401QLE7_SCYTO</name>
<evidence type="ECO:0000313" key="2">
    <source>
        <dbReference type="Proteomes" id="UP000288216"/>
    </source>
</evidence>
<proteinExistence type="predicted"/>
<dbReference type="AlphaFoldDB" id="A0A401QLE7"/>
<dbReference type="STRING" id="75743.A0A401QLE7"/>
<dbReference type="Proteomes" id="UP000288216">
    <property type="component" value="Unassembled WGS sequence"/>
</dbReference>
<sequence length="196" mass="21809">MLNRVIRLQAVLKIITNRTAEALGLLAKQQTQMRAAIYQNGLALDYLLAEEGGVCGKFNLSNCCLNIDNNGEAVMEISEGIRKIAHVPVQKWKSFGVGGWWPSVFDGTWWKTMGFILRCALAGLLFLPCLIPCFQRLIMSVVGRMQVVTVPVGRTGQTEGTPGLQKIMILKPGEVQQAQREEIKLMLSKLETKYTK</sequence>
<dbReference type="Gene3D" id="1.10.287.210">
    <property type="match status" value="1"/>
</dbReference>
<gene>
    <name evidence="1" type="ORF">scyTo_0026952</name>
</gene>
<dbReference type="EMBL" id="BFAA01262534">
    <property type="protein sequence ID" value="GCB86247.1"/>
    <property type="molecule type" value="Genomic_DNA"/>
</dbReference>
<organism evidence="1 2">
    <name type="scientific">Scyliorhinus torazame</name>
    <name type="common">Cloudy catshark</name>
    <name type="synonym">Catulus torazame</name>
    <dbReference type="NCBI Taxonomy" id="75743"/>
    <lineage>
        <taxon>Eukaryota</taxon>
        <taxon>Metazoa</taxon>
        <taxon>Chordata</taxon>
        <taxon>Craniata</taxon>
        <taxon>Vertebrata</taxon>
        <taxon>Chondrichthyes</taxon>
        <taxon>Elasmobranchii</taxon>
        <taxon>Galeomorphii</taxon>
        <taxon>Galeoidea</taxon>
        <taxon>Carcharhiniformes</taxon>
        <taxon>Scyliorhinidae</taxon>
        <taxon>Scyliorhinus</taxon>
    </lineage>
</organism>
<dbReference type="OMA" id="KICIAIY"/>
<evidence type="ECO:0008006" key="3">
    <source>
        <dbReference type="Google" id="ProtNLM"/>
    </source>
</evidence>